<feature type="domain" description="Aminoacyl-tRNA synthetase class II (D/K/N)" evidence="7">
    <location>
        <begin position="65"/>
        <end position="126"/>
    </location>
</feature>
<dbReference type="InterPro" id="IPR004364">
    <property type="entry name" value="Aa-tRNA-synt_II"/>
</dbReference>
<dbReference type="SUPFAM" id="SSF55681">
    <property type="entry name" value="Class II aaRS and biotin synthetases"/>
    <property type="match status" value="1"/>
</dbReference>
<evidence type="ECO:0000256" key="3">
    <source>
        <dbReference type="ARBA" id="ARBA00022840"/>
    </source>
</evidence>
<dbReference type="GO" id="GO:0005524">
    <property type="term" value="F:ATP binding"/>
    <property type="evidence" value="ECO:0007669"/>
    <property type="project" value="UniProtKB-KW"/>
</dbReference>
<dbReference type="AlphaFoldDB" id="A0A2U1MUR8"/>
<dbReference type="Gene3D" id="3.30.930.10">
    <property type="entry name" value="Bira Bifunctional Protein, Domain 2"/>
    <property type="match status" value="1"/>
</dbReference>
<evidence type="ECO:0000313" key="8">
    <source>
        <dbReference type="EMBL" id="PWA64999.1"/>
    </source>
</evidence>
<keyword evidence="1" id="KW-0436">Ligase</keyword>
<dbReference type="Pfam" id="PF00152">
    <property type="entry name" value="tRNA-synt_2"/>
    <property type="match status" value="1"/>
</dbReference>
<organism evidence="8 9">
    <name type="scientific">Artemisia annua</name>
    <name type="common">Sweet wormwood</name>
    <dbReference type="NCBI Taxonomy" id="35608"/>
    <lineage>
        <taxon>Eukaryota</taxon>
        <taxon>Viridiplantae</taxon>
        <taxon>Streptophyta</taxon>
        <taxon>Embryophyta</taxon>
        <taxon>Tracheophyta</taxon>
        <taxon>Spermatophyta</taxon>
        <taxon>Magnoliopsida</taxon>
        <taxon>eudicotyledons</taxon>
        <taxon>Gunneridae</taxon>
        <taxon>Pentapetalae</taxon>
        <taxon>asterids</taxon>
        <taxon>campanulids</taxon>
        <taxon>Asterales</taxon>
        <taxon>Asteraceae</taxon>
        <taxon>Asteroideae</taxon>
        <taxon>Anthemideae</taxon>
        <taxon>Artemisiinae</taxon>
        <taxon>Artemisia</taxon>
    </lineage>
</organism>
<dbReference type="GO" id="GO:0006421">
    <property type="term" value="P:asparaginyl-tRNA aminoacylation"/>
    <property type="evidence" value="ECO:0007669"/>
    <property type="project" value="TreeGrafter"/>
</dbReference>
<comment type="caution">
    <text evidence="8">The sequence shown here is derived from an EMBL/GenBank/DDBJ whole genome shotgun (WGS) entry which is preliminary data.</text>
</comment>
<reference evidence="8 9" key="1">
    <citation type="journal article" date="2018" name="Mol. Plant">
        <title>The genome of Artemisia annua provides insight into the evolution of Asteraceae family and artemisinin biosynthesis.</title>
        <authorList>
            <person name="Shen Q."/>
            <person name="Zhang L."/>
            <person name="Liao Z."/>
            <person name="Wang S."/>
            <person name="Yan T."/>
            <person name="Shi P."/>
            <person name="Liu M."/>
            <person name="Fu X."/>
            <person name="Pan Q."/>
            <person name="Wang Y."/>
            <person name="Lv Z."/>
            <person name="Lu X."/>
            <person name="Zhang F."/>
            <person name="Jiang W."/>
            <person name="Ma Y."/>
            <person name="Chen M."/>
            <person name="Hao X."/>
            <person name="Li L."/>
            <person name="Tang Y."/>
            <person name="Lv G."/>
            <person name="Zhou Y."/>
            <person name="Sun X."/>
            <person name="Brodelius P.E."/>
            <person name="Rose J.K.C."/>
            <person name="Tang K."/>
        </authorList>
    </citation>
    <scope>NUCLEOTIDE SEQUENCE [LARGE SCALE GENOMIC DNA]</scope>
    <source>
        <strain evidence="9">cv. Huhao1</strain>
        <tissue evidence="8">Leaf</tissue>
    </source>
</reference>
<evidence type="ECO:0000256" key="2">
    <source>
        <dbReference type="ARBA" id="ARBA00022741"/>
    </source>
</evidence>
<keyword evidence="2" id="KW-0547">Nucleotide-binding</keyword>
<evidence type="ECO:0000256" key="5">
    <source>
        <dbReference type="ARBA" id="ARBA00023146"/>
    </source>
</evidence>
<keyword evidence="3" id="KW-0067">ATP-binding</keyword>
<proteinExistence type="predicted"/>
<dbReference type="EMBL" id="PKPP01004309">
    <property type="protein sequence ID" value="PWA64999.1"/>
    <property type="molecule type" value="Genomic_DNA"/>
</dbReference>
<evidence type="ECO:0000256" key="6">
    <source>
        <dbReference type="SAM" id="MobiDB-lite"/>
    </source>
</evidence>
<dbReference type="STRING" id="35608.A0A2U1MUR8"/>
<gene>
    <name evidence="8" type="ORF">CTI12_AA145760</name>
</gene>
<evidence type="ECO:0000259" key="7">
    <source>
        <dbReference type="Pfam" id="PF00152"/>
    </source>
</evidence>
<sequence length="184" mass="20282">MEEKDDDAMLEQYTTNETSNEVPTKKRVNKPVSAYFLTQDFAFGLWVGKSDSSCPIQKKMTSNEFLRSKAHLRPRTNTFGAEARVRNALAYATHQFFQENGFVCVASPIITASDCEGAGEQFCVTTLIPTSKEATDSSADAIPRTENGSIDWSQNFFGKPAFLTVLGQLNGETYATDVSDVLLP</sequence>
<dbReference type="InterPro" id="IPR045864">
    <property type="entry name" value="aa-tRNA-synth_II/BPL/LPL"/>
</dbReference>
<dbReference type="PANTHER" id="PTHR22594">
    <property type="entry name" value="ASPARTYL/LYSYL-TRNA SYNTHETASE"/>
    <property type="match status" value="1"/>
</dbReference>
<dbReference type="GO" id="GO:0005739">
    <property type="term" value="C:mitochondrion"/>
    <property type="evidence" value="ECO:0007669"/>
    <property type="project" value="TreeGrafter"/>
</dbReference>
<name>A0A2U1MUR8_ARTAN</name>
<keyword evidence="5" id="KW-0030">Aminoacyl-tRNA synthetase</keyword>
<keyword evidence="4" id="KW-0648">Protein biosynthesis</keyword>
<dbReference type="Proteomes" id="UP000245207">
    <property type="component" value="Unassembled WGS sequence"/>
</dbReference>
<accession>A0A2U1MUR8</accession>
<evidence type="ECO:0000256" key="4">
    <source>
        <dbReference type="ARBA" id="ARBA00022917"/>
    </source>
</evidence>
<evidence type="ECO:0000313" key="9">
    <source>
        <dbReference type="Proteomes" id="UP000245207"/>
    </source>
</evidence>
<dbReference type="GO" id="GO:0004816">
    <property type="term" value="F:asparagine-tRNA ligase activity"/>
    <property type="evidence" value="ECO:0007669"/>
    <property type="project" value="TreeGrafter"/>
</dbReference>
<dbReference type="PANTHER" id="PTHR22594:SF34">
    <property type="entry name" value="ASPARAGINE--TRNA LIGASE, MITOCHONDRIAL-RELATED"/>
    <property type="match status" value="1"/>
</dbReference>
<dbReference type="OrthoDB" id="1937053at2759"/>
<feature type="compositionally biased region" description="Polar residues" evidence="6">
    <location>
        <begin position="12"/>
        <end position="22"/>
    </location>
</feature>
<feature type="region of interest" description="Disordered" evidence="6">
    <location>
        <begin position="1"/>
        <end position="25"/>
    </location>
</feature>
<protein>
    <recommendedName>
        <fullName evidence="7">Aminoacyl-tRNA synthetase class II (D/K/N) domain-containing protein</fullName>
    </recommendedName>
</protein>
<evidence type="ECO:0000256" key="1">
    <source>
        <dbReference type="ARBA" id="ARBA00022598"/>
    </source>
</evidence>
<keyword evidence="9" id="KW-1185">Reference proteome</keyword>